<organism evidence="2 3">
    <name type="scientific">Paspalum notatum var. saurae</name>
    <dbReference type="NCBI Taxonomy" id="547442"/>
    <lineage>
        <taxon>Eukaryota</taxon>
        <taxon>Viridiplantae</taxon>
        <taxon>Streptophyta</taxon>
        <taxon>Embryophyta</taxon>
        <taxon>Tracheophyta</taxon>
        <taxon>Spermatophyta</taxon>
        <taxon>Magnoliopsida</taxon>
        <taxon>Liliopsida</taxon>
        <taxon>Poales</taxon>
        <taxon>Poaceae</taxon>
        <taxon>PACMAD clade</taxon>
        <taxon>Panicoideae</taxon>
        <taxon>Andropogonodae</taxon>
        <taxon>Paspaleae</taxon>
        <taxon>Paspalinae</taxon>
        <taxon>Paspalum</taxon>
    </lineage>
</organism>
<evidence type="ECO:0000313" key="3">
    <source>
        <dbReference type="Proteomes" id="UP001341281"/>
    </source>
</evidence>
<sequence>MEQEPQEGRGGGQLRTHRPVAAGTLQNLAAPNDRGGRKWVRPSESPRHANATATALPPGQQPPLALLLLLLLSDPRPRVVAVEEELAHGGEPGPAHPALPRVGLGGASGAGHARADRGRGVQAPHGPAPGVGHAPDLAHLRRRQHPRVGLDLADRVGEAPAPREVGAQLRHADGLAEPGGVRRALRGGRGREVLPELLHHALAHHVVHAAVQVLVQHGGVHVHPEEAARQPQRRPVQAGVGTERVGGRGGVVGGVGEERVDERVGAPGDDGHPAARRDGGGDVGGQRPVRARRELARVGADGAQEVVQDAAAVRRRHLVGGDVEAGVELYLVGVHDLAAQLHGRVDGQLGLARARGAHDHHQRRRGLQALAAARAAAAGAAGSVAASSSADGLHSDAAEPPRTLQ</sequence>
<gene>
    <name evidence="2" type="ORF">U9M48_018068</name>
</gene>
<feature type="compositionally biased region" description="Low complexity" evidence="1">
    <location>
        <begin position="120"/>
        <end position="129"/>
    </location>
</feature>
<evidence type="ECO:0000256" key="1">
    <source>
        <dbReference type="SAM" id="MobiDB-lite"/>
    </source>
</evidence>
<accession>A0AAQ3T8S5</accession>
<feature type="region of interest" description="Disordered" evidence="1">
    <location>
        <begin position="385"/>
        <end position="405"/>
    </location>
</feature>
<feature type="compositionally biased region" description="Basic and acidic residues" evidence="1">
    <location>
        <begin position="256"/>
        <end position="280"/>
    </location>
</feature>
<feature type="region of interest" description="Disordered" evidence="1">
    <location>
        <begin position="86"/>
        <end position="129"/>
    </location>
</feature>
<name>A0AAQ3T8S5_PASNO</name>
<protein>
    <submittedName>
        <fullName evidence="2">Uncharacterized protein</fullName>
    </submittedName>
</protein>
<feature type="compositionally biased region" description="Low complexity" evidence="1">
    <location>
        <begin position="51"/>
        <end position="60"/>
    </location>
</feature>
<dbReference type="EMBL" id="CP144748">
    <property type="protein sequence ID" value="WVZ69254.1"/>
    <property type="molecule type" value="Genomic_DNA"/>
</dbReference>
<feature type="region of interest" description="Disordered" evidence="1">
    <location>
        <begin position="224"/>
        <end position="288"/>
    </location>
</feature>
<proteinExistence type="predicted"/>
<evidence type="ECO:0000313" key="2">
    <source>
        <dbReference type="EMBL" id="WVZ69254.1"/>
    </source>
</evidence>
<dbReference type="AlphaFoldDB" id="A0AAQ3T8S5"/>
<dbReference type="Proteomes" id="UP001341281">
    <property type="component" value="Chromosome 04"/>
</dbReference>
<keyword evidence="3" id="KW-1185">Reference proteome</keyword>
<reference evidence="2 3" key="1">
    <citation type="submission" date="2024-02" db="EMBL/GenBank/DDBJ databases">
        <title>High-quality chromosome-scale genome assembly of Pensacola bahiagrass (Paspalum notatum Flugge var. saurae).</title>
        <authorList>
            <person name="Vega J.M."/>
            <person name="Podio M."/>
            <person name="Orjuela J."/>
            <person name="Siena L.A."/>
            <person name="Pessino S.C."/>
            <person name="Combes M.C."/>
            <person name="Mariac C."/>
            <person name="Albertini E."/>
            <person name="Pupilli F."/>
            <person name="Ortiz J.P.A."/>
            <person name="Leblanc O."/>
        </authorList>
    </citation>
    <scope>NUCLEOTIDE SEQUENCE [LARGE SCALE GENOMIC DNA]</scope>
    <source>
        <strain evidence="2">R1</strain>
        <tissue evidence="2">Leaf</tissue>
    </source>
</reference>
<feature type="region of interest" description="Disordered" evidence="1">
    <location>
        <begin position="1"/>
        <end position="60"/>
    </location>
</feature>